<evidence type="ECO:0000313" key="4">
    <source>
        <dbReference type="Proteomes" id="UP001597534"/>
    </source>
</evidence>
<dbReference type="PANTHER" id="PTHR43265">
    <property type="entry name" value="ESTERASE ESTD"/>
    <property type="match status" value="1"/>
</dbReference>
<organism evidence="3 4">
    <name type="scientific">Flavobacterium chuncheonense</name>
    <dbReference type="NCBI Taxonomy" id="2026653"/>
    <lineage>
        <taxon>Bacteria</taxon>
        <taxon>Pseudomonadati</taxon>
        <taxon>Bacteroidota</taxon>
        <taxon>Flavobacteriia</taxon>
        <taxon>Flavobacteriales</taxon>
        <taxon>Flavobacteriaceae</taxon>
        <taxon>Flavobacterium</taxon>
    </lineage>
</organism>
<keyword evidence="3" id="KW-0378">Hydrolase</keyword>
<feature type="domain" description="Serine aminopeptidase S33" evidence="2">
    <location>
        <begin position="72"/>
        <end position="178"/>
    </location>
</feature>
<dbReference type="Pfam" id="PF12146">
    <property type="entry name" value="Hydrolase_4"/>
    <property type="match status" value="1"/>
</dbReference>
<dbReference type="Gene3D" id="3.40.50.1820">
    <property type="entry name" value="alpha/beta hydrolase"/>
    <property type="match status" value="1"/>
</dbReference>
<dbReference type="InterPro" id="IPR029058">
    <property type="entry name" value="AB_hydrolase_fold"/>
</dbReference>
<sequence>MKKLYYFILLFSLTMFAQYEKKEITINETITGNLYTPETNKKPNLVILLAGSGPTDRNGNQVGMANNSLKFLAEELAKNNTAVYTYDKRTVALLKQGKIKEATSISFNDFITDAETVLNHFQKEKKYRKIIIAGHSQGSLIGMIAIQKKGDAFISIAGPAHSIDKTITDQIAKQAPFLKKEVEDNFKILSEGKTFENKNPMLESIFNKEVQPFLTSWIHYNPQEEIAKLTIPTLILNGTRDIQVGTKDAELLKQAQPKAELQIITDMNHILKKVNDDTTENYATYSNPELPIMQELVNSITVFLKTL</sequence>
<evidence type="ECO:0000313" key="3">
    <source>
        <dbReference type="EMBL" id="MFD2890962.1"/>
    </source>
</evidence>
<keyword evidence="4" id="KW-1185">Reference proteome</keyword>
<name>A0ABW5YIQ0_9FLAO</name>
<feature type="chain" id="PRO_5046205140" evidence="1">
    <location>
        <begin position="18"/>
        <end position="307"/>
    </location>
</feature>
<dbReference type="RefSeq" id="WP_379810485.1">
    <property type="nucleotide sequence ID" value="NZ_JBHUPC010000010.1"/>
</dbReference>
<reference evidence="4" key="1">
    <citation type="journal article" date="2019" name="Int. J. Syst. Evol. Microbiol.">
        <title>The Global Catalogue of Microorganisms (GCM) 10K type strain sequencing project: providing services to taxonomists for standard genome sequencing and annotation.</title>
        <authorList>
            <consortium name="The Broad Institute Genomics Platform"/>
            <consortium name="The Broad Institute Genome Sequencing Center for Infectious Disease"/>
            <person name="Wu L."/>
            <person name="Ma J."/>
        </authorList>
    </citation>
    <scope>NUCLEOTIDE SEQUENCE [LARGE SCALE GENOMIC DNA]</scope>
    <source>
        <strain evidence="4">KCTC 22671</strain>
    </source>
</reference>
<evidence type="ECO:0000259" key="2">
    <source>
        <dbReference type="Pfam" id="PF12146"/>
    </source>
</evidence>
<dbReference type="InterPro" id="IPR053145">
    <property type="entry name" value="AB_hydrolase_Est10"/>
</dbReference>
<dbReference type="SUPFAM" id="SSF53474">
    <property type="entry name" value="alpha/beta-Hydrolases"/>
    <property type="match status" value="1"/>
</dbReference>
<dbReference type="EMBL" id="JBHUPC010000010">
    <property type="protein sequence ID" value="MFD2890962.1"/>
    <property type="molecule type" value="Genomic_DNA"/>
</dbReference>
<keyword evidence="1" id="KW-0732">Signal</keyword>
<accession>A0ABW5YIQ0</accession>
<dbReference type="GO" id="GO:0016787">
    <property type="term" value="F:hydrolase activity"/>
    <property type="evidence" value="ECO:0007669"/>
    <property type="project" value="UniProtKB-KW"/>
</dbReference>
<protein>
    <submittedName>
        <fullName evidence="3">Alpha/beta hydrolase</fullName>
    </submittedName>
</protein>
<dbReference type="Proteomes" id="UP001597534">
    <property type="component" value="Unassembled WGS sequence"/>
</dbReference>
<dbReference type="InterPro" id="IPR022742">
    <property type="entry name" value="Hydrolase_4"/>
</dbReference>
<evidence type="ECO:0000256" key="1">
    <source>
        <dbReference type="SAM" id="SignalP"/>
    </source>
</evidence>
<feature type="signal peptide" evidence="1">
    <location>
        <begin position="1"/>
        <end position="17"/>
    </location>
</feature>
<gene>
    <name evidence="3" type="ORF">ACFS5J_02920</name>
</gene>
<comment type="caution">
    <text evidence="3">The sequence shown here is derived from an EMBL/GenBank/DDBJ whole genome shotgun (WGS) entry which is preliminary data.</text>
</comment>
<proteinExistence type="predicted"/>
<dbReference type="PANTHER" id="PTHR43265:SF1">
    <property type="entry name" value="ESTERASE ESTD"/>
    <property type="match status" value="1"/>
</dbReference>